<dbReference type="AlphaFoldDB" id="A0A5B8MEZ1"/>
<dbReference type="EMBL" id="CP031034">
    <property type="protein sequence ID" value="QDZ17840.1"/>
    <property type="molecule type" value="Genomic_DNA"/>
</dbReference>
<evidence type="ECO:0000313" key="2">
    <source>
        <dbReference type="Proteomes" id="UP000316726"/>
    </source>
</evidence>
<accession>A0A5B8MEZ1</accession>
<name>A0A5B8MEZ1_9CHLO</name>
<dbReference type="Proteomes" id="UP000316726">
    <property type="component" value="Chromosome 1"/>
</dbReference>
<dbReference type="PANTHER" id="PTHR37244">
    <property type="entry name" value="NADP-SPECIFIC GLUTAMATE DEHYDROGENASE"/>
    <property type="match status" value="1"/>
</dbReference>
<gene>
    <name evidence="1" type="ORF">A3770_01p03580</name>
</gene>
<organism evidence="1 2">
    <name type="scientific">Chloropicon primus</name>
    <dbReference type="NCBI Taxonomy" id="1764295"/>
    <lineage>
        <taxon>Eukaryota</taxon>
        <taxon>Viridiplantae</taxon>
        <taxon>Chlorophyta</taxon>
        <taxon>Chloropicophyceae</taxon>
        <taxon>Chloropicales</taxon>
        <taxon>Chloropicaceae</taxon>
        <taxon>Chloropicon</taxon>
    </lineage>
</organism>
<evidence type="ECO:0000313" key="1">
    <source>
        <dbReference type="EMBL" id="QDZ17840.1"/>
    </source>
</evidence>
<keyword evidence="2" id="KW-1185">Reference proteome</keyword>
<sequence>MARAKLFGSWGAEAAAASPEAAAAPFKCQAFFIRTKGAGNTESWPQLLTWRSAGGGVGGRSTTLRRDKPCCYISTESWLIDGRTVFEVCDKDDVWLTCVLSPAGRAWTLECKIREDGQAKQAPPRWELNIEVSLVGKIEDCPCFLQENAVTSRRICRDKGPALSPLGVINEDEDASEKSTGLTKEGAFLPDFSDRFMETYKSLGGTGSLSEGETGDITWFNAGLRIGVGVGLGICLGAGLGAGILVRSYQVTANSLKKRFSTL</sequence>
<dbReference type="PANTHER" id="PTHR37244:SF1">
    <property type="entry name" value="NADP-SPECIFIC GLUTAMATE DEHYDROGENASE"/>
    <property type="match status" value="1"/>
</dbReference>
<reference evidence="1 2" key="1">
    <citation type="submission" date="2018-07" db="EMBL/GenBank/DDBJ databases">
        <title>The complete nuclear genome of the prasinophyte Chloropicon primus (CCMP1205).</title>
        <authorList>
            <person name="Pombert J.-F."/>
            <person name="Otis C."/>
            <person name="Turmel M."/>
            <person name="Lemieux C."/>
        </authorList>
    </citation>
    <scope>NUCLEOTIDE SEQUENCE [LARGE SCALE GENOMIC DNA]</scope>
    <source>
        <strain evidence="1 2">CCMP1205</strain>
    </source>
</reference>
<proteinExistence type="predicted"/>
<dbReference type="OrthoDB" id="2016101at2759"/>
<protein>
    <submittedName>
        <fullName evidence="1">Uncharacterized protein</fullName>
    </submittedName>
</protein>